<evidence type="ECO:0000313" key="2">
    <source>
        <dbReference type="Proteomes" id="UP001631993"/>
    </source>
</evidence>
<protein>
    <submittedName>
        <fullName evidence="1">Uncharacterized protein</fullName>
    </submittedName>
</protein>
<accession>A0ABW9IEM7</accession>
<proteinExistence type="predicted"/>
<dbReference type="Proteomes" id="UP001631993">
    <property type="component" value="Unassembled WGS sequence"/>
</dbReference>
<organism evidence="1 2">
    <name type="scientific">Streptomyces galilaeus</name>
    <dbReference type="NCBI Taxonomy" id="33899"/>
    <lineage>
        <taxon>Bacteria</taxon>
        <taxon>Bacillati</taxon>
        <taxon>Actinomycetota</taxon>
        <taxon>Actinomycetes</taxon>
        <taxon>Kitasatosporales</taxon>
        <taxon>Streptomycetaceae</taxon>
        <taxon>Streptomyces</taxon>
    </lineage>
</organism>
<evidence type="ECO:0000313" key="1">
    <source>
        <dbReference type="EMBL" id="MFM9646612.1"/>
    </source>
</evidence>
<dbReference type="RefSeq" id="WP_369278404.1">
    <property type="nucleotide sequence ID" value="NZ_JBJVMW010000014.1"/>
</dbReference>
<keyword evidence="2" id="KW-1185">Reference proteome</keyword>
<gene>
    <name evidence="1" type="ORF">ACKI1S_10720</name>
</gene>
<reference evidence="1 2" key="1">
    <citation type="submission" date="2024-12" db="EMBL/GenBank/DDBJ databases">
        <title>Forecasting of Potato common scab and diversities of Pathogenic streptomyces spp. in china.</title>
        <authorList>
            <person name="Handique U."/>
            <person name="Wu J."/>
        </authorList>
    </citation>
    <scope>NUCLEOTIDE SEQUENCE [LARGE SCALE GENOMIC DNA]</scope>
    <source>
        <strain evidence="1 2">ZRIMU1585</strain>
    </source>
</reference>
<sequence length="69" mass="7290">MTNGTAPPPVSPVQRPGITLRVYTVDRHGTVTSDTGTRMVPPATGPLPVVPDTYYPPCQCEGCRPGVAR</sequence>
<dbReference type="EMBL" id="JBJVNE010000005">
    <property type="protein sequence ID" value="MFM9646612.1"/>
    <property type="molecule type" value="Genomic_DNA"/>
</dbReference>
<name>A0ABW9IEM7_STRGJ</name>
<comment type="caution">
    <text evidence="1">The sequence shown here is derived from an EMBL/GenBank/DDBJ whole genome shotgun (WGS) entry which is preliminary data.</text>
</comment>